<evidence type="ECO:0000256" key="1">
    <source>
        <dbReference type="SAM" id="SignalP"/>
    </source>
</evidence>
<protein>
    <submittedName>
        <fullName evidence="2">Uncharacterized protein</fullName>
    </submittedName>
</protein>
<dbReference type="AlphaFoldDB" id="A0A2P2NX67"/>
<proteinExistence type="predicted"/>
<feature type="signal peptide" evidence="1">
    <location>
        <begin position="1"/>
        <end position="17"/>
    </location>
</feature>
<dbReference type="EMBL" id="GGEC01066642">
    <property type="protein sequence ID" value="MBX47126.1"/>
    <property type="molecule type" value="Transcribed_RNA"/>
</dbReference>
<accession>A0A2P2NX67</accession>
<reference evidence="2" key="1">
    <citation type="submission" date="2018-02" db="EMBL/GenBank/DDBJ databases">
        <title>Rhizophora mucronata_Transcriptome.</title>
        <authorList>
            <person name="Meera S.P."/>
            <person name="Sreeshan A."/>
            <person name="Augustine A."/>
        </authorList>
    </citation>
    <scope>NUCLEOTIDE SEQUENCE</scope>
    <source>
        <tissue evidence="2">Leaf</tissue>
    </source>
</reference>
<sequence>MFLCMVYVKLVYYLCQCYPCICFMQIHAVLNESNLKEVNDVNNLSTFEHIV</sequence>
<name>A0A2P2NX67_RHIMU</name>
<keyword evidence="1" id="KW-0732">Signal</keyword>
<feature type="chain" id="PRO_5015194945" evidence="1">
    <location>
        <begin position="18"/>
        <end position="51"/>
    </location>
</feature>
<organism evidence="2">
    <name type="scientific">Rhizophora mucronata</name>
    <name type="common">Asiatic mangrove</name>
    <dbReference type="NCBI Taxonomy" id="61149"/>
    <lineage>
        <taxon>Eukaryota</taxon>
        <taxon>Viridiplantae</taxon>
        <taxon>Streptophyta</taxon>
        <taxon>Embryophyta</taxon>
        <taxon>Tracheophyta</taxon>
        <taxon>Spermatophyta</taxon>
        <taxon>Magnoliopsida</taxon>
        <taxon>eudicotyledons</taxon>
        <taxon>Gunneridae</taxon>
        <taxon>Pentapetalae</taxon>
        <taxon>rosids</taxon>
        <taxon>fabids</taxon>
        <taxon>Malpighiales</taxon>
        <taxon>Rhizophoraceae</taxon>
        <taxon>Rhizophora</taxon>
    </lineage>
</organism>
<evidence type="ECO:0000313" key="2">
    <source>
        <dbReference type="EMBL" id="MBX47126.1"/>
    </source>
</evidence>